<dbReference type="EMBL" id="MU150235">
    <property type="protein sequence ID" value="KAF9467796.1"/>
    <property type="molecule type" value="Genomic_DNA"/>
</dbReference>
<proteinExistence type="predicted"/>
<dbReference type="AlphaFoldDB" id="A0A9P6CIM4"/>
<evidence type="ECO:0000313" key="2">
    <source>
        <dbReference type="EMBL" id="KAF9467796.1"/>
    </source>
</evidence>
<dbReference type="Pfam" id="PF05018">
    <property type="entry name" value="CFA20_dom"/>
    <property type="match status" value="1"/>
</dbReference>
<dbReference type="OrthoDB" id="7486196at2759"/>
<name>A0A9P6CIM4_9AGAR</name>
<dbReference type="InterPro" id="IPR040441">
    <property type="entry name" value="CFA20/CFAP20DC"/>
</dbReference>
<evidence type="ECO:0000313" key="3">
    <source>
        <dbReference type="Proteomes" id="UP000807353"/>
    </source>
</evidence>
<accession>A0A9P6CIM4</accession>
<dbReference type="PANTHER" id="PTHR12458">
    <property type="entry name" value="ORF PROTEIN"/>
    <property type="match status" value="1"/>
</dbReference>
<comment type="caution">
    <text evidence="2">The sequence shown here is derived from an EMBL/GenBank/DDBJ whole genome shotgun (WGS) entry which is preliminary data.</text>
</comment>
<organism evidence="2 3">
    <name type="scientific">Collybia nuda</name>
    <dbReference type="NCBI Taxonomy" id="64659"/>
    <lineage>
        <taxon>Eukaryota</taxon>
        <taxon>Fungi</taxon>
        <taxon>Dikarya</taxon>
        <taxon>Basidiomycota</taxon>
        <taxon>Agaricomycotina</taxon>
        <taxon>Agaricomycetes</taxon>
        <taxon>Agaricomycetidae</taxon>
        <taxon>Agaricales</taxon>
        <taxon>Tricholomatineae</taxon>
        <taxon>Clitocybaceae</taxon>
        <taxon>Collybia</taxon>
    </lineage>
</organism>
<sequence length="276" mass="30443">MFSNSVQPSIMSLFSSTGSDPLQLFETHLDASLTADSSIHLLHDTKSLPLPAAPTMIISPPTMNNDSDDVGYGLNQTVLQIQSPTLRTTYIHCPPAGGPGHSGPPRGARDKSNDLGIRHPWMHLQIRNMGREWSFEVGIVDQSNRMGIIRLSTFQKQPRLKLSSTMDAYPLLHLPLSFPPSSSRPLTAWSTVTLCLPSYLPYFSSPNLINQGDGSVDDDSNVRSLRMNSSGAIPSGSYSHVAYVRIYATCRLRRIWFDEAGPGQKVPWEFELYGNA</sequence>
<gene>
    <name evidence="2" type="ORF">BDZ94DRAFT_1184808</name>
</gene>
<dbReference type="InterPro" id="IPR007714">
    <property type="entry name" value="CFA20_dom"/>
</dbReference>
<feature type="domain" description="CFA20" evidence="1">
    <location>
        <begin position="74"/>
        <end position="164"/>
    </location>
</feature>
<evidence type="ECO:0000259" key="1">
    <source>
        <dbReference type="Pfam" id="PF05018"/>
    </source>
</evidence>
<protein>
    <recommendedName>
        <fullName evidence="1">CFA20 domain-containing protein</fullName>
    </recommendedName>
</protein>
<reference evidence="2" key="1">
    <citation type="submission" date="2020-11" db="EMBL/GenBank/DDBJ databases">
        <authorList>
            <consortium name="DOE Joint Genome Institute"/>
            <person name="Ahrendt S."/>
            <person name="Riley R."/>
            <person name="Andreopoulos W."/>
            <person name="Labutti K."/>
            <person name="Pangilinan J."/>
            <person name="Ruiz-Duenas F.J."/>
            <person name="Barrasa J.M."/>
            <person name="Sanchez-Garcia M."/>
            <person name="Camarero S."/>
            <person name="Miyauchi S."/>
            <person name="Serrano A."/>
            <person name="Linde D."/>
            <person name="Babiker R."/>
            <person name="Drula E."/>
            <person name="Ayuso-Fernandez I."/>
            <person name="Pacheco R."/>
            <person name="Padilla G."/>
            <person name="Ferreira P."/>
            <person name="Barriuso J."/>
            <person name="Kellner H."/>
            <person name="Castanera R."/>
            <person name="Alfaro M."/>
            <person name="Ramirez L."/>
            <person name="Pisabarro A.G."/>
            <person name="Kuo A."/>
            <person name="Tritt A."/>
            <person name="Lipzen A."/>
            <person name="He G."/>
            <person name="Yan M."/>
            <person name="Ng V."/>
            <person name="Cullen D."/>
            <person name="Martin F."/>
            <person name="Rosso M.-N."/>
            <person name="Henrissat B."/>
            <person name="Hibbett D."/>
            <person name="Martinez A.T."/>
            <person name="Grigoriev I.V."/>
        </authorList>
    </citation>
    <scope>NUCLEOTIDE SEQUENCE</scope>
    <source>
        <strain evidence="2">CBS 247.69</strain>
    </source>
</reference>
<dbReference type="Proteomes" id="UP000807353">
    <property type="component" value="Unassembled WGS sequence"/>
</dbReference>
<keyword evidence="3" id="KW-1185">Reference proteome</keyword>